<keyword evidence="1" id="KW-1133">Transmembrane helix</keyword>
<evidence type="ECO:0000313" key="3">
    <source>
        <dbReference type="EMBL" id="QHO63748.1"/>
    </source>
</evidence>
<dbReference type="AlphaFoldDB" id="A0A857NI82"/>
<gene>
    <name evidence="3" type="ORF">MICH65_0767</name>
</gene>
<dbReference type="Pfam" id="PF01833">
    <property type="entry name" value="TIG"/>
    <property type="match status" value="1"/>
</dbReference>
<name>A0A857NI82_9BACT</name>
<dbReference type="SUPFAM" id="SSF81296">
    <property type="entry name" value="E set domains"/>
    <property type="match status" value="1"/>
</dbReference>
<dbReference type="CDD" id="cd00102">
    <property type="entry name" value="IPT"/>
    <property type="match status" value="1"/>
</dbReference>
<sequence length="133" mass="15000">MSERKYWSITVLGVIAIFVGLFWWMQPREVSTESEVVETDMVINQVEPVRGPIEGGESIVFLGENFPEDVEVWFGDRKAEEVLRYDETVVVAILPPAEEVGKVGMLISTKDGEGIMAPVEFEYVEASELENEE</sequence>
<accession>A0A857NI82</accession>
<keyword evidence="1" id="KW-0812">Transmembrane</keyword>
<evidence type="ECO:0000313" key="4">
    <source>
        <dbReference type="Proteomes" id="UP000463983"/>
    </source>
</evidence>
<feature type="domain" description="IPT/TIG" evidence="2">
    <location>
        <begin position="42"/>
        <end position="123"/>
    </location>
</feature>
<feature type="transmembrane region" description="Helical" evidence="1">
    <location>
        <begin position="6"/>
        <end position="25"/>
    </location>
</feature>
<keyword evidence="1" id="KW-0472">Membrane</keyword>
<organism evidence="3 4">
    <name type="scientific">Candidatus Chazhemtobacterium aquaticus</name>
    <dbReference type="NCBI Taxonomy" id="2715735"/>
    <lineage>
        <taxon>Bacteria</taxon>
        <taxon>Candidatus Chazhemtobacteraceae</taxon>
        <taxon>Candidatus Chazhemtobacterium</taxon>
    </lineage>
</organism>
<reference evidence="4" key="1">
    <citation type="journal article" date="2020" name="Microorganisms">
        <title>Complete Genome of a Member of a New Bacterial Lineage in the Microgenomates Group Reveals an Unusual Nucleotide Composition Disparity Between Two Strands of DNA and Limited Metabolic Potential.</title>
        <authorList>
            <person name="Kadnikov V.V."/>
            <person name="Mardanov A.V."/>
            <person name="Beletsky A.V."/>
            <person name="Karnachuk O.V."/>
            <person name="Ravin N.V."/>
        </authorList>
    </citation>
    <scope>NUCLEOTIDE SEQUENCE [LARGE SCALE GENOMIC DNA]</scope>
</reference>
<dbReference type="InterPro" id="IPR013783">
    <property type="entry name" value="Ig-like_fold"/>
</dbReference>
<proteinExistence type="predicted"/>
<dbReference type="EMBL" id="CP047901">
    <property type="protein sequence ID" value="QHO63748.1"/>
    <property type="molecule type" value="Genomic_DNA"/>
</dbReference>
<dbReference type="RefSeq" id="WP_161932110.1">
    <property type="nucleotide sequence ID" value="NZ_CP047901.1"/>
</dbReference>
<evidence type="ECO:0000259" key="2">
    <source>
        <dbReference type="Pfam" id="PF01833"/>
    </source>
</evidence>
<dbReference type="KEGG" id="caqa:MICH65_0767"/>
<dbReference type="Gene3D" id="2.60.40.10">
    <property type="entry name" value="Immunoglobulins"/>
    <property type="match status" value="1"/>
</dbReference>
<dbReference type="Proteomes" id="UP000463983">
    <property type="component" value="Chromosome"/>
</dbReference>
<dbReference type="InterPro" id="IPR014756">
    <property type="entry name" value="Ig_E-set"/>
</dbReference>
<dbReference type="InterPro" id="IPR002909">
    <property type="entry name" value="IPT_dom"/>
</dbReference>
<evidence type="ECO:0000256" key="1">
    <source>
        <dbReference type="SAM" id="Phobius"/>
    </source>
</evidence>
<protein>
    <recommendedName>
        <fullName evidence="2">IPT/TIG domain-containing protein</fullName>
    </recommendedName>
</protein>
<keyword evidence="4" id="KW-1185">Reference proteome</keyword>